<dbReference type="Pfam" id="PF04290">
    <property type="entry name" value="DctQ"/>
    <property type="match status" value="1"/>
</dbReference>
<dbReference type="PANTHER" id="PTHR35011:SF10">
    <property type="entry name" value="TRAP TRANSPORTER SMALL PERMEASE PROTEIN"/>
    <property type="match status" value="1"/>
</dbReference>
<comment type="subunit">
    <text evidence="9">The complex comprises the extracytoplasmic solute receptor protein and the two transmembrane proteins.</text>
</comment>
<sequence length="170" mass="18325">MDHFVRNFYRLLMVLSGISMVAAFVIVILGVISREVPFIAINGLDAYAGYAIAAALFFALPTTLVNGDHIRVTLVINRLSPRGRGIFEIGCLFAATALALFVAWYACRAVWISYITHDVSPAADASPLWIPQISMAIGCLGFVLSFVHALLLRLRGGALIAEGGEAARTE</sequence>
<accession>A0A398C8M6</accession>
<keyword evidence="5 9" id="KW-0812">Transmembrane</keyword>
<evidence type="ECO:0000256" key="1">
    <source>
        <dbReference type="ARBA" id="ARBA00004429"/>
    </source>
</evidence>
<evidence type="ECO:0000259" key="10">
    <source>
        <dbReference type="Pfam" id="PF04290"/>
    </source>
</evidence>
<evidence type="ECO:0000256" key="2">
    <source>
        <dbReference type="ARBA" id="ARBA00022448"/>
    </source>
</evidence>
<evidence type="ECO:0000313" key="12">
    <source>
        <dbReference type="Proteomes" id="UP000266302"/>
    </source>
</evidence>
<evidence type="ECO:0000256" key="6">
    <source>
        <dbReference type="ARBA" id="ARBA00022989"/>
    </source>
</evidence>
<keyword evidence="2 9" id="KW-0813">Transport</keyword>
<gene>
    <name evidence="11" type="ORF">D3F03_03415</name>
</gene>
<dbReference type="PANTHER" id="PTHR35011">
    <property type="entry name" value="2,3-DIKETO-L-GULONATE TRAP TRANSPORTER SMALL PERMEASE PROTEIN YIAM"/>
    <property type="match status" value="1"/>
</dbReference>
<evidence type="ECO:0000256" key="7">
    <source>
        <dbReference type="ARBA" id="ARBA00023136"/>
    </source>
</evidence>
<dbReference type="InterPro" id="IPR007387">
    <property type="entry name" value="TRAP_DctQ"/>
</dbReference>
<dbReference type="Proteomes" id="UP000266302">
    <property type="component" value="Unassembled WGS sequence"/>
</dbReference>
<feature type="transmembrane region" description="Helical" evidence="9">
    <location>
        <begin position="12"/>
        <end position="32"/>
    </location>
</feature>
<evidence type="ECO:0000256" key="8">
    <source>
        <dbReference type="ARBA" id="ARBA00038436"/>
    </source>
</evidence>
<comment type="caution">
    <text evidence="11">The sequence shown here is derived from an EMBL/GenBank/DDBJ whole genome shotgun (WGS) entry which is preliminary data.</text>
</comment>
<evidence type="ECO:0000313" key="11">
    <source>
        <dbReference type="EMBL" id="RID99475.1"/>
    </source>
</evidence>
<evidence type="ECO:0000256" key="5">
    <source>
        <dbReference type="ARBA" id="ARBA00022692"/>
    </source>
</evidence>
<reference evidence="11 12" key="1">
    <citation type="submission" date="2018-09" db="EMBL/GenBank/DDBJ databases">
        <title>Draft genome of Simplicispira sp. NY-02.</title>
        <authorList>
            <person name="Im W.T."/>
        </authorList>
    </citation>
    <scope>NUCLEOTIDE SEQUENCE [LARGE SCALE GENOMIC DNA]</scope>
    <source>
        <strain evidence="11 12">NY-02</strain>
    </source>
</reference>
<dbReference type="InterPro" id="IPR055348">
    <property type="entry name" value="DctQ"/>
</dbReference>
<comment type="similarity">
    <text evidence="8 9">Belongs to the TRAP transporter small permease family.</text>
</comment>
<dbReference type="GO" id="GO:0015740">
    <property type="term" value="P:C4-dicarboxylate transport"/>
    <property type="evidence" value="ECO:0007669"/>
    <property type="project" value="TreeGrafter"/>
</dbReference>
<dbReference type="RefSeq" id="WP_119107924.1">
    <property type="nucleotide sequence ID" value="NZ_QXJC01000001.1"/>
</dbReference>
<evidence type="ECO:0000256" key="9">
    <source>
        <dbReference type="RuleBase" id="RU369079"/>
    </source>
</evidence>
<keyword evidence="3" id="KW-1003">Cell membrane</keyword>
<evidence type="ECO:0000256" key="3">
    <source>
        <dbReference type="ARBA" id="ARBA00022475"/>
    </source>
</evidence>
<evidence type="ECO:0000256" key="4">
    <source>
        <dbReference type="ARBA" id="ARBA00022519"/>
    </source>
</evidence>
<keyword evidence="6 9" id="KW-1133">Transmembrane helix</keyword>
<name>A0A398C8M6_9BURK</name>
<comment type="subcellular location">
    <subcellularLocation>
        <location evidence="1 9">Cell inner membrane</location>
        <topology evidence="1 9">Multi-pass membrane protein</topology>
    </subcellularLocation>
</comment>
<keyword evidence="4 9" id="KW-0997">Cell inner membrane</keyword>
<feature type="transmembrane region" description="Helical" evidence="9">
    <location>
        <begin position="86"/>
        <end position="106"/>
    </location>
</feature>
<proteinExistence type="inferred from homology"/>
<organism evidence="11 12">
    <name type="scientific">Simplicispira hankyongi</name>
    <dbReference type="NCBI Taxonomy" id="2315688"/>
    <lineage>
        <taxon>Bacteria</taxon>
        <taxon>Pseudomonadati</taxon>
        <taxon>Pseudomonadota</taxon>
        <taxon>Betaproteobacteria</taxon>
        <taxon>Burkholderiales</taxon>
        <taxon>Comamonadaceae</taxon>
        <taxon>Simplicispira</taxon>
    </lineage>
</organism>
<comment type="function">
    <text evidence="9">Part of the tripartite ATP-independent periplasmic (TRAP) transport system.</text>
</comment>
<feature type="domain" description="Tripartite ATP-independent periplasmic transporters DctQ component" evidence="10">
    <location>
        <begin position="24"/>
        <end position="155"/>
    </location>
</feature>
<dbReference type="GO" id="GO:0005886">
    <property type="term" value="C:plasma membrane"/>
    <property type="evidence" value="ECO:0007669"/>
    <property type="project" value="UniProtKB-SubCell"/>
</dbReference>
<dbReference type="AlphaFoldDB" id="A0A398C8M6"/>
<keyword evidence="7 9" id="KW-0472">Membrane</keyword>
<protein>
    <recommendedName>
        <fullName evidence="9">TRAP transporter small permease protein</fullName>
    </recommendedName>
</protein>
<dbReference type="OrthoDB" id="26202at2"/>
<keyword evidence="12" id="KW-1185">Reference proteome</keyword>
<feature type="transmembrane region" description="Helical" evidence="9">
    <location>
        <begin position="129"/>
        <end position="152"/>
    </location>
</feature>
<dbReference type="GO" id="GO:0022857">
    <property type="term" value="F:transmembrane transporter activity"/>
    <property type="evidence" value="ECO:0007669"/>
    <property type="project" value="UniProtKB-UniRule"/>
</dbReference>
<feature type="transmembrane region" description="Helical" evidence="9">
    <location>
        <begin position="47"/>
        <end position="65"/>
    </location>
</feature>
<dbReference type="EMBL" id="QXJC01000001">
    <property type="protein sequence ID" value="RID99475.1"/>
    <property type="molecule type" value="Genomic_DNA"/>
</dbReference>